<evidence type="ECO:0000313" key="9">
    <source>
        <dbReference type="Proteomes" id="UP001172102"/>
    </source>
</evidence>
<dbReference type="Pfam" id="PF01544">
    <property type="entry name" value="CorA"/>
    <property type="match status" value="1"/>
</dbReference>
<dbReference type="EMBL" id="JAUKUA010000001">
    <property type="protein sequence ID" value="KAK0732283.1"/>
    <property type="molecule type" value="Genomic_DNA"/>
</dbReference>
<feature type="transmembrane region" description="Helical" evidence="7">
    <location>
        <begin position="761"/>
        <end position="781"/>
    </location>
</feature>
<feature type="region of interest" description="Disordered" evidence="6">
    <location>
        <begin position="93"/>
        <end position="122"/>
    </location>
</feature>
<dbReference type="Gene3D" id="1.20.58.340">
    <property type="entry name" value="Magnesium transport protein CorA, transmembrane region"/>
    <property type="match status" value="1"/>
</dbReference>
<keyword evidence="5" id="KW-0175">Coiled coil</keyword>
<gene>
    <name evidence="8" type="ORF">B0H67DRAFT_655694</name>
</gene>
<accession>A0AA40BDL1</accession>
<dbReference type="AlphaFoldDB" id="A0AA40BDL1"/>
<reference evidence="8" key="1">
    <citation type="submission" date="2023-06" db="EMBL/GenBank/DDBJ databases">
        <title>Genome-scale phylogeny and comparative genomics of the fungal order Sordariales.</title>
        <authorList>
            <consortium name="Lawrence Berkeley National Laboratory"/>
            <person name="Hensen N."/>
            <person name="Bonometti L."/>
            <person name="Westerberg I."/>
            <person name="Brannstrom I.O."/>
            <person name="Guillou S."/>
            <person name="Cros-Aarteil S."/>
            <person name="Calhoun S."/>
            <person name="Haridas S."/>
            <person name="Kuo A."/>
            <person name="Mondo S."/>
            <person name="Pangilinan J."/>
            <person name="Riley R."/>
            <person name="Labutti K."/>
            <person name="Andreopoulos B."/>
            <person name="Lipzen A."/>
            <person name="Chen C."/>
            <person name="Yanf M."/>
            <person name="Daum C."/>
            <person name="Ng V."/>
            <person name="Clum A."/>
            <person name="Steindorff A."/>
            <person name="Ohm R."/>
            <person name="Martin F."/>
            <person name="Silar P."/>
            <person name="Natvig D."/>
            <person name="Lalanne C."/>
            <person name="Gautier V."/>
            <person name="Ament-Velasquez S.L."/>
            <person name="Kruys A."/>
            <person name="Hutchinson M.I."/>
            <person name="Powell A.J."/>
            <person name="Barry K."/>
            <person name="Miller A.N."/>
            <person name="Grigoriev I.V."/>
            <person name="Debuchy R."/>
            <person name="Gladieux P."/>
            <person name="Thoren M.H."/>
            <person name="Johannesson H."/>
        </authorList>
    </citation>
    <scope>NUCLEOTIDE SEQUENCE</scope>
    <source>
        <strain evidence="8">SMH4607-1</strain>
    </source>
</reference>
<keyword evidence="3 7" id="KW-1133">Transmembrane helix</keyword>
<dbReference type="InterPro" id="IPR050829">
    <property type="entry name" value="CorA_MIT"/>
</dbReference>
<comment type="caution">
    <text evidence="8">The sequence shown here is derived from an EMBL/GenBank/DDBJ whole genome shotgun (WGS) entry which is preliminary data.</text>
</comment>
<dbReference type="PANTHER" id="PTHR47685:SF1">
    <property type="entry name" value="MAGNESIUM TRANSPORT PROTEIN CORA"/>
    <property type="match status" value="1"/>
</dbReference>
<proteinExistence type="predicted"/>
<feature type="transmembrane region" description="Helical" evidence="7">
    <location>
        <begin position="787"/>
        <end position="808"/>
    </location>
</feature>
<protein>
    <recommendedName>
        <fullName evidence="10">Ankyrin repeat protein</fullName>
    </recommendedName>
</protein>
<evidence type="ECO:0000313" key="8">
    <source>
        <dbReference type="EMBL" id="KAK0732283.1"/>
    </source>
</evidence>
<evidence type="ECO:0000256" key="3">
    <source>
        <dbReference type="ARBA" id="ARBA00022989"/>
    </source>
</evidence>
<evidence type="ECO:0008006" key="10">
    <source>
        <dbReference type="Google" id="ProtNLM"/>
    </source>
</evidence>
<name>A0AA40BDL1_9PEZI</name>
<dbReference type="GO" id="GO:0046873">
    <property type="term" value="F:metal ion transmembrane transporter activity"/>
    <property type="evidence" value="ECO:0007669"/>
    <property type="project" value="InterPro"/>
</dbReference>
<keyword evidence="4 7" id="KW-0472">Membrane</keyword>
<comment type="subcellular location">
    <subcellularLocation>
        <location evidence="1">Membrane</location>
        <topology evidence="1">Multi-pass membrane protein</topology>
    </subcellularLocation>
</comment>
<evidence type="ECO:0000256" key="6">
    <source>
        <dbReference type="SAM" id="MobiDB-lite"/>
    </source>
</evidence>
<keyword evidence="9" id="KW-1185">Reference proteome</keyword>
<evidence type="ECO:0000256" key="1">
    <source>
        <dbReference type="ARBA" id="ARBA00004141"/>
    </source>
</evidence>
<feature type="coiled-coil region" evidence="5">
    <location>
        <begin position="660"/>
        <end position="687"/>
    </location>
</feature>
<organism evidence="8 9">
    <name type="scientific">Lasiosphaeris hirsuta</name>
    <dbReference type="NCBI Taxonomy" id="260670"/>
    <lineage>
        <taxon>Eukaryota</taxon>
        <taxon>Fungi</taxon>
        <taxon>Dikarya</taxon>
        <taxon>Ascomycota</taxon>
        <taxon>Pezizomycotina</taxon>
        <taxon>Sordariomycetes</taxon>
        <taxon>Sordariomycetidae</taxon>
        <taxon>Sordariales</taxon>
        <taxon>Lasiosphaeriaceae</taxon>
        <taxon>Lasiosphaeris</taxon>
    </lineage>
</organism>
<keyword evidence="2 7" id="KW-0812">Transmembrane</keyword>
<evidence type="ECO:0000256" key="7">
    <source>
        <dbReference type="SAM" id="Phobius"/>
    </source>
</evidence>
<sequence length="898" mass="99072">MSRHHPSTCLSNKPHDGRVSDVTVHFNGCLRVSRQKRFFDSLAPESQQRILRDNEKTAELRRRLETAQCDSTAAARLRDLKQAMAQWCATTGRPHASYAPSSVSPDSRRPSGMTAGGHAGSRPGSGFGFGFGSEDLVNDHIKVPVVYFQHGSPHQAAGIPGRFPNQKVTVGDLLSGDEQRNPLLQACGDGTVRYFHLPANNMAWVEEAVARYYGEPRPDPDDLFMTSSKLRRQRTRTRTRTEMLLRPECWQGQQNYDDDDEVHARHMRPFCDAIAVHESTASPDARPRNLALFMPYLHWETDRGRAQSAGAIKEIEKQKLLRTMSEVHQLAHTQTNDTATAPVWVAPTHTGLGDPHGDAEKAERRRALGQLLRAAAALLEAMDFHTEEQLMVRYLHAQPPLHPRRTLDQSYYGALKSTRARDRDQVVYRGTTPEPHACVGMDACEQCNDDIRKVPRIIMVDQLWLWILDEHTVLSSFPRRWGKNRPDPSAVHKALRLRFRYAAPGQMASAYDVALAVVDECSRVFFDRASHRDSRKPNLVDLFTGAVRDLSYKQTAAFDQFLIKTHLASRGGGGGPVRVRGNLLKEVKDIVDEIHIMIRIKEQQQAVMEGLVKHVRRAVLAQARAENAASGPSQAATPWDLVLGADDAAASATAANHHTLLRADNLLADLAARLAELRNLLTTAQNTSAALKDILTLKQQQASVIEARTAVTQASLTLRQGQSIMIFTTVTIIFLPLSFFVGLFGMAALPPTLDFTTELTLMFPISAALILLSLVCAFSQSVFHNPLVTLAASAASLAWNTAATWVLVRTGLYGAGRRAGRRARGLREREGRLVGGMKGEAMRRELRREVEAERGRAREVALQMAVGRRGEVGRAPGTPGSPYGVVGLAGGFGGKGGR</sequence>
<feature type="transmembrane region" description="Helical" evidence="7">
    <location>
        <begin position="724"/>
        <end position="749"/>
    </location>
</feature>
<dbReference type="InterPro" id="IPR045863">
    <property type="entry name" value="CorA_TM1_TM2"/>
</dbReference>
<evidence type="ECO:0000256" key="5">
    <source>
        <dbReference type="SAM" id="Coils"/>
    </source>
</evidence>
<dbReference type="GO" id="GO:0016020">
    <property type="term" value="C:membrane"/>
    <property type="evidence" value="ECO:0007669"/>
    <property type="project" value="UniProtKB-SubCell"/>
</dbReference>
<evidence type="ECO:0000256" key="4">
    <source>
        <dbReference type="ARBA" id="ARBA00023136"/>
    </source>
</evidence>
<evidence type="ECO:0000256" key="2">
    <source>
        <dbReference type="ARBA" id="ARBA00022692"/>
    </source>
</evidence>
<dbReference type="InterPro" id="IPR002523">
    <property type="entry name" value="MgTranspt_CorA/ZnTranspt_ZntB"/>
</dbReference>
<dbReference type="Proteomes" id="UP001172102">
    <property type="component" value="Unassembled WGS sequence"/>
</dbReference>
<dbReference type="SUPFAM" id="SSF144083">
    <property type="entry name" value="Magnesium transport protein CorA, transmembrane region"/>
    <property type="match status" value="1"/>
</dbReference>
<dbReference type="PANTHER" id="PTHR47685">
    <property type="entry name" value="MAGNESIUM TRANSPORT PROTEIN CORA"/>
    <property type="match status" value="1"/>
</dbReference>